<name>A7IHC2_XANP2</name>
<dbReference type="eggNOG" id="ENOG502ZATK">
    <property type="taxonomic scope" value="Bacteria"/>
</dbReference>
<organism evidence="1 2">
    <name type="scientific">Xanthobacter autotrophicus (strain ATCC BAA-1158 / Py2)</name>
    <dbReference type="NCBI Taxonomy" id="78245"/>
    <lineage>
        <taxon>Bacteria</taxon>
        <taxon>Pseudomonadati</taxon>
        <taxon>Pseudomonadota</taxon>
        <taxon>Alphaproteobacteria</taxon>
        <taxon>Hyphomicrobiales</taxon>
        <taxon>Xanthobacteraceae</taxon>
        <taxon>Xanthobacter</taxon>
    </lineage>
</organism>
<sequence length="469" mass="54480">MFQFDDATIEQLFGADDAESEQTNRLKEYFYYNNAYNSLTADLPIRVLVGHKGVGKSALLKRAYLADQEHGIAASWLKPSDLTSLNTPAESSNDFIKRIEVWKRGILVEVINSFYDKMALEKAPELESARIKDLISLVVSIPEHKDFHNRDNASVNVYIDDIDRGWSASQQDIRNISALLNAVRDIGGIERRIRFRIGLRTDVYFLVRTSDESTDKIESNIIWLKWTNDELLRVAAKRIVTFFKLEYSDEQIDTFQQSQITDLILSRVITPSFKGRGRWDNRPIHNILLSLTRARPRDLIKLFRLSAKRAGNNKSAIISSTDLESIFETYSQERLQDIVNEFKSEFPDIERLLLSMKPNKKERRTSDNYLFSTPELSAKLNHIMMQNRFRFKDGSSVTAKSLMHFLYKIDFITARKANKNGIIDRKYFDQGRFLANEFNDFGYSWEIHPAYRWALQPNNLQSLIDEIMK</sequence>
<accession>A7IHC2</accession>
<dbReference type="InterPro" id="IPR059206">
    <property type="entry name" value="Sll1717-like"/>
</dbReference>
<dbReference type="SUPFAM" id="SSF52540">
    <property type="entry name" value="P-loop containing nucleoside triphosphate hydrolases"/>
    <property type="match status" value="1"/>
</dbReference>
<dbReference type="EMBL" id="CP000781">
    <property type="protein sequence ID" value="ABS67415.1"/>
    <property type="molecule type" value="Genomic_DNA"/>
</dbReference>
<dbReference type="AlphaFoldDB" id="A7IHC2"/>
<dbReference type="NCBIfam" id="NF047389">
    <property type="entry name" value="ATPase_Sll1717"/>
    <property type="match status" value="1"/>
</dbReference>
<protein>
    <recommendedName>
        <fullName evidence="3">ATP-binding protein</fullName>
    </recommendedName>
</protein>
<dbReference type="KEGG" id="xau:Xaut_2171"/>
<dbReference type="InterPro" id="IPR027417">
    <property type="entry name" value="P-loop_NTPase"/>
</dbReference>
<evidence type="ECO:0008006" key="3">
    <source>
        <dbReference type="Google" id="ProtNLM"/>
    </source>
</evidence>
<dbReference type="HOGENOM" id="CLU_046401_0_0_5"/>
<evidence type="ECO:0000313" key="2">
    <source>
        <dbReference type="Proteomes" id="UP000002417"/>
    </source>
</evidence>
<reference evidence="1 2" key="1">
    <citation type="submission" date="2007-07" db="EMBL/GenBank/DDBJ databases">
        <title>Complete sequence of chromosome of Xanthobacter autotrophicus Py2.</title>
        <authorList>
            <consortium name="US DOE Joint Genome Institute"/>
            <person name="Copeland A."/>
            <person name="Lucas S."/>
            <person name="Lapidus A."/>
            <person name="Barry K."/>
            <person name="Glavina del Rio T."/>
            <person name="Hammon N."/>
            <person name="Israni S."/>
            <person name="Dalin E."/>
            <person name="Tice H."/>
            <person name="Pitluck S."/>
            <person name="Sims D."/>
            <person name="Brettin T."/>
            <person name="Bruce D."/>
            <person name="Detter J.C."/>
            <person name="Han C."/>
            <person name="Tapia R."/>
            <person name="Brainard J."/>
            <person name="Schmutz J."/>
            <person name="Larimer F."/>
            <person name="Land M."/>
            <person name="Hauser L."/>
            <person name="Kyrpides N."/>
            <person name="Kim E."/>
            <person name="Ensigns S.A."/>
            <person name="Richardson P."/>
        </authorList>
    </citation>
    <scope>NUCLEOTIDE SEQUENCE [LARGE SCALE GENOMIC DNA]</scope>
    <source>
        <strain evidence="2">ATCC BAA-1158 / Py2</strain>
    </source>
</reference>
<dbReference type="OrthoDB" id="1550553at2"/>
<evidence type="ECO:0000313" key="1">
    <source>
        <dbReference type="EMBL" id="ABS67415.1"/>
    </source>
</evidence>
<gene>
    <name evidence="1" type="ordered locus">Xaut_2171</name>
</gene>
<proteinExistence type="predicted"/>
<dbReference type="STRING" id="78245.Xaut_2171"/>
<keyword evidence="2" id="KW-1185">Reference proteome</keyword>
<dbReference type="Proteomes" id="UP000002417">
    <property type="component" value="Chromosome"/>
</dbReference>